<evidence type="ECO:0000259" key="1">
    <source>
        <dbReference type="Pfam" id="PF13649"/>
    </source>
</evidence>
<accession>Q12US1</accession>
<dbReference type="KEGG" id="mbu:Mbur_1924"/>
<reference evidence="3" key="1">
    <citation type="journal article" date="2009" name="ISME J.">
        <title>The genome sequence of the psychrophilic archaeon, Methanococcoides burtonii: the role of genome evolution in cold adaptation.</title>
        <authorList>
            <person name="Allen M.A."/>
            <person name="Lauro F.M."/>
            <person name="Williams T.J."/>
            <person name="Burg D."/>
            <person name="Siddiqui K.S."/>
            <person name="De Francisci D."/>
            <person name="Chong K.W."/>
            <person name="Pilak O."/>
            <person name="Chew H.H."/>
            <person name="De Maere M.Z."/>
            <person name="Ting L."/>
            <person name="Katrib M."/>
            <person name="Ng C."/>
            <person name="Sowers K.R."/>
            <person name="Galperin M.Y."/>
            <person name="Anderson I.J."/>
            <person name="Ivanova N."/>
            <person name="Dalin E."/>
            <person name="Martinez M."/>
            <person name="Lapidus A."/>
            <person name="Hauser L."/>
            <person name="Land M."/>
            <person name="Thomas T."/>
            <person name="Cavicchioli R."/>
        </authorList>
    </citation>
    <scope>NUCLEOTIDE SEQUENCE [LARGE SCALE GENOMIC DNA]</scope>
    <source>
        <strain evidence="3">DSM 6242 / NBRC 107633 / OCM 468 / ACE-M</strain>
    </source>
</reference>
<dbReference type="AlphaFoldDB" id="Q12US1"/>
<evidence type="ECO:0000313" key="3">
    <source>
        <dbReference type="Proteomes" id="UP000001979"/>
    </source>
</evidence>
<dbReference type="InterPro" id="IPR041698">
    <property type="entry name" value="Methyltransf_25"/>
</dbReference>
<dbReference type="PANTHER" id="PTHR43667">
    <property type="entry name" value="CYCLOPROPANE-FATTY-ACYL-PHOSPHOLIPID SYNTHASE"/>
    <property type="match status" value="1"/>
</dbReference>
<dbReference type="STRING" id="259564.Mbur_1924"/>
<evidence type="ECO:0000313" key="2">
    <source>
        <dbReference type="EMBL" id="ABE52805.1"/>
    </source>
</evidence>
<dbReference type="GO" id="GO:0032259">
    <property type="term" value="P:methylation"/>
    <property type="evidence" value="ECO:0007669"/>
    <property type="project" value="UniProtKB-KW"/>
</dbReference>
<protein>
    <submittedName>
        <fullName evidence="2">Methyltransferase</fullName>
    </submittedName>
</protein>
<dbReference type="InterPro" id="IPR029063">
    <property type="entry name" value="SAM-dependent_MTases_sf"/>
</dbReference>
<keyword evidence="2" id="KW-0808">Transferase</keyword>
<gene>
    <name evidence="2" type="ordered locus">Mbur_1924</name>
</gene>
<dbReference type="CDD" id="cd02440">
    <property type="entry name" value="AdoMet_MTases"/>
    <property type="match status" value="1"/>
</dbReference>
<keyword evidence="3" id="KW-1185">Reference proteome</keyword>
<sequence>MSSIQFLMNLNNIDWNDVWKEQMRLYNEVEGTLAKVDIWESKENARRYWEMSQNKGAGRIEQTLSELDLKSDSRVLDIGSGPGALAIPISKRVREVVAVEPSDGMMSVLQENIEELDISNINCIHKGWEDINIDELGGKFDLVIASYSLNVPDIRQTFEKIQSVSSGSVYVYWFAGETSWDDQYRAIWPALHDEEYYSSPKCNVMYNVLYGMGIFPNMEVFPMQRSMTFSSMDEAVKHYIPHYRAYTDDQVSILGKYLKEILPVDEDGSILHLGDTMRVKMWWDNASDDHK</sequence>
<keyword evidence="2" id="KW-0489">Methyltransferase</keyword>
<dbReference type="Proteomes" id="UP000001979">
    <property type="component" value="Chromosome"/>
</dbReference>
<feature type="domain" description="Methyltransferase" evidence="1">
    <location>
        <begin position="75"/>
        <end position="164"/>
    </location>
</feature>
<proteinExistence type="predicted"/>
<dbReference type="Gene3D" id="3.40.50.150">
    <property type="entry name" value="Vaccinia Virus protein VP39"/>
    <property type="match status" value="1"/>
</dbReference>
<dbReference type="PANTHER" id="PTHR43667:SF2">
    <property type="entry name" value="FATTY ACID C-METHYL TRANSFERASE"/>
    <property type="match status" value="1"/>
</dbReference>
<dbReference type="InterPro" id="IPR050723">
    <property type="entry name" value="CFA/CMAS"/>
</dbReference>
<name>Q12US1_METBU</name>
<dbReference type="HOGENOM" id="CLU_060275_1_0_2"/>
<organism evidence="2 3">
    <name type="scientific">Methanococcoides burtonii (strain DSM 6242 / NBRC 107633 / OCM 468 / ACE-M)</name>
    <dbReference type="NCBI Taxonomy" id="259564"/>
    <lineage>
        <taxon>Archaea</taxon>
        <taxon>Methanobacteriati</taxon>
        <taxon>Methanobacteriota</taxon>
        <taxon>Stenosarchaea group</taxon>
        <taxon>Methanomicrobia</taxon>
        <taxon>Methanosarcinales</taxon>
        <taxon>Methanosarcinaceae</taxon>
        <taxon>Methanococcoides</taxon>
    </lineage>
</organism>
<dbReference type="SUPFAM" id="SSF53335">
    <property type="entry name" value="S-adenosyl-L-methionine-dependent methyltransferases"/>
    <property type="match status" value="1"/>
</dbReference>
<dbReference type="GO" id="GO:0008168">
    <property type="term" value="F:methyltransferase activity"/>
    <property type="evidence" value="ECO:0007669"/>
    <property type="project" value="UniProtKB-KW"/>
</dbReference>
<dbReference type="Pfam" id="PF13649">
    <property type="entry name" value="Methyltransf_25"/>
    <property type="match status" value="1"/>
</dbReference>
<dbReference type="EMBL" id="CP000300">
    <property type="protein sequence ID" value="ABE52805.1"/>
    <property type="molecule type" value="Genomic_DNA"/>
</dbReference>